<dbReference type="Proteomes" id="UP000006798">
    <property type="component" value="Plasmid pBB1"/>
</dbReference>
<reference evidence="1 2" key="1">
    <citation type="journal article" date="2011" name="J. Bacteriol.">
        <title>Complete genome sequence of the type strain Cupriavidus necator N-1.</title>
        <authorList>
            <person name="Poehlein A."/>
            <person name="Kusian B."/>
            <person name="Friedrich B."/>
            <person name="Daniel R."/>
            <person name="Bowien B."/>
        </authorList>
    </citation>
    <scope>NUCLEOTIDE SEQUENCE [LARGE SCALE GENOMIC DNA]</scope>
    <source>
        <strain evidence="2">ATCC 43291 / DSM 13513 / CCUG 52238 / LMG 8453 / N-1</strain>
        <plasmid evidence="1 2">pBB1</plasmid>
    </source>
</reference>
<sequence length="40" mass="4630">MWGLIGYTIPPQVRQLDFTFCSAKNWITKPCEKERDGVSN</sequence>
<keyword evidence="1" id="KW-0614">Plasmid</keyword>
<proteinExistence type="predicted"/>
<evidence type="ECO:0000313" key="2">
    <source>
        <dbReference type="Proteomes" id="UP000006798"/>
    </source>
</evidence>
<accession>F8GVE7</accession>
<evidence type="ECO:0000313" key="1">
    <source>
        <dbReference type="EMBL" id="AEI81506.1"/>
    </source>
</evidence>
<geneLocation type="plasmid" evidence="1 2">
    <name>pBB1</name>
</geneLocation>
<organism evidence="1 2">
    <name type="scientific">Cupriavidus necator (strain ATCC 43291 / DSM 13513 / CCUG 52238 / LMG 8453 / N-1)</name>
    <name type="common">Ralstonia eutropha</name>
    <dbReference type="NCBI Taxonomy" id="1042878"/>
    <lineage>
        <taxon>Bacteria</taxon>
        <taxon>Pseudomonadati</taxon>
        <taxon>Pseudomonadota</taxon>
        <taxon>Betaproteobacteria</taxon>
        <taxon>Burkholderiales</taxon>
        <taxon>Burkholderiaceae</taxon>
        <taxon>Cupriavidus</taxon>
    </lineage>
</organism>
<dbReference type="HOGENOM" id="CLU_3288283_0_0_4"/>
<name>F8GVE7_CUPNN</name>
<gene>
    <name evidence="1" type="ordered locus">CNE_BB1p00790</name>
</gene>
<dbReference type="KEGG" id="cnc:CNE_BB1p00790"/>
<protein>
    <submittedName>
        <fullName evidence="1">Uncharacterized protein</fullName>
    </submittedName>
</protein>
<dbReference type="AlphaFoldDB" id="F8GVE7"/>
<dbReference type="EMBL" id="CP002879">
    <property type="protein sequence ID" value="AEI81506.1"/>
    <property type="molecule type" value="Genomic_DNA"/>
</dbReference>